<sequence>MKDYSNRFIIISTLVAMVALYLFFINKEEVSQDLAIMNALGGGAGMAIGLIIYRKILRNNNS</sequence>
<reference evidence="2 3" key="1">
    <citation type="submission" date="2012-06" db="EMBL/GenBank/DDBJ databases">
        <title>The complete genome of Ornithobacterium rhinotracheale DSM 15997.</title>
        <authorList>
            <consortium name="US DOE Joint Genome Institute (JGI-PGF)"/>
            <person name="Lucas S."/>
            <person name="Copeland A."/>
            <person name="Lapidus A."/>
            <person name="Goodwin L."/>
            <person name="Pitluck S."/>
            <person name="Peters L."/>
            <person name="Mikhailova N."/>
            <person name="Teshima H."/>
            <person name="Kyrpides N."/>
            <person name="Mavromatis K."/>
            <person name="Pagani I."/>
            <person name="Ivanova N."/>
            <person name="Ovchinnikova G."/>
            <person name="Zeytun A."/>
            <person name="Detter J.C."/>
            <person name="Han C."/>
            <person name="Land M."/>
            <person name="Hauser L."/>
            <person name="Markowitz V."/>
            <person name="Cheng J.-F."/>
            <person name="Hugenholtz P."/>
            <person name="Woyke T."/>
            <person name="Wu D."/>
            <person name="Lang E."/>
            <person name="Kopitz M."/>
            <person name="Brambilla E."/>
            <person name="Klenk H.-P."/>
            <person name="Eisen J.A."/>
        </authorList>
    </citation>
    <scope>NUCLEOTIDE SEQUENCE [LARGE SCALE GENOMIC DNA]</scope>
    <source>
        <strain evidence="3">ATCC 51463 / DSM 15997 / CCUG 23171 / LMG 9086</strain>
    </source>
</reference>
<keyword evidence="1" id="KW-0472">Membrane</keyword>
<dbReference type="EMBL" id="CP003283">
    <property type="protein sequence ID" value="AFL96378.1"/>
    <property type="molecule type" value="Genomic_DNA"/>
</dbReference>
<keyword evidence="3" id="KW-1185">Reference proteome</keyword>
<feature type="transmembrane region" description="Helical" evidence="1">
    <location>
        <begin position="7"/>
        <end position="24"/>
    </location>
</feature>
<dbReference type="RefSeq" id="WP_014790008.1">
    <property type="nucleotide sequence ID" value="NC_018016.1"/>
</dbReference>
<protein>
    <submittedName>
        <fullName evidence="2">Uncharacterized protein</fullName>
    </submittedName>
</protein>
<dbReference type="STRING" id="867902.Ornrh_0154"/>
<dbReference type="AlphaFoldDB" id="I3ZXE4"/>
<dbReference type="GeneID" id="71568434"/>
<feature type="transmembrane region" description="Helical" evidence="1">
    <location>
        <begin position="36"/>
        <end position="53"/>
    </location>
</feature>
<gene>
    <name evidence="2" type="ordered locus">Ornrh_0154</name>
</gene>
<dbReference type="HOGENOM" id="CLU_2899783_0_0_10"/>
<evidence type="ECO:0000313" key="2">
    <source>
        <dbReference type="EMBL" id="AFL96378.1"/>
    </source>
</evidence>
<dbReference type="GeneID" id="97256928"/>
<name>I3ZXE4_ORNRL</name>
<keyword evidence="1" id="KW-1133">Transmembrane helix</keyword>
<evidence type="ECO:0000256" key="1">
    <source>
        <dbReference type="SAM" id="Phobius"/>
    </source>
</evidence>
<dbReference type="KEGG" id="orh:Ornrh_0154"/>
<accession>I3ZXE4</accession>
<evidence type="ECO:0000313" key="3">
    <source>
        <dbReference type="Proteomes" id="UP000006051"/>
    </source>
</evidence>
<keyword evidence="1" id="KW-0812">Transmembrane</keyword>
<dbReference type="Proteomes" id="UP000006051">
    <property type="component" value="Chromosome"/>
</dbReference>
<organism evidence="2 3">
    <name type="scientific">Ornithobacterium rhinotracheale (strain ATCC 51463 / DSM 15997 / CCUG 23171 / CIP 104009 / LMG 9086)</name>
    <dbReference type="NCBI Taxonomy" id="867902"/>
    <lineage>
        <taxon>Bacteria</taxon>
        <taxon>Pseudomonadati</taxon>
        <taxon>Bacteroidota</taxon>
        <taxon>Flavobacteriia</taxon>
        <taxon>Flavobacteriales</taxon>
        <taxon>Weeksellaceae</taxon>
        <taxon>Ornithobacterium</taxon>
    </lineage>
</organism>
<proteinExistence type="predicted"/>